<proteinExistence type="predicted"/>
<name>K1XXR6_9BACT</name>
<feature type="transmembrane region" description="Helical" evidence="1">
    <location>
        <begin position="34"/>
        <end position="53"/>
    </location>
</feature>
<keyword evidence="1" id="KW-0472">Membrane</keyword>
<dbReference type="AlphaFoldDB" id="K1XXR6"/>
<sequence>MLLFLEKSILFPCYPIYTLPPFPMKLSNSLYSRLALATSITLVIGYFVVYAVYQNIETTEVGPGATITTGLMTKIKDNFDNISTRVTTLEWAIAGASVWSKVGSDINYTAGKVGIGTVSPGANLHVAKDQEAAIDWTSILIDNPDVGGNGGVSAIRLMRSNATKWAWVNDLAGNAGDKLTLWGQGAL</sequence>
<organism evidence="2">
    <name type="scientific">uncultured bacterium</name>
    <name type="common">gcode 4</name>
    <dbReference type="NCBI Taxonomy" id="1234023"/>
    <lineage>
        <taxon>Bacteria</taxon>
        <taxon>environmental samples</taxon>
    </lineage>
</organism>
<comment type="caution">
    <text evidence="2">The sequence shown here is derived from an EMBL/GenBank/DDBJ whole genome shotgun (WGS) entry which is preliminary data.</text>
</comment>
<reference evidence="2" key="1">
    <citation type="journal article" date="2012" name="Science">
        <title>Fermentation, hydrogen, and sulfur metabolism in multiple uncultivated bacterial phyla.</title>
        <authorList>
            <person name="Wrighton K.C."/>
            <person name="Thomas B.C."/>
            <person name="Sharon I."/>
            <person name="Miller C.S."/>
            <person name="Castelle C.J."/>
            <person name="VerBerkmoes N.C."/>
            <person name="Wilkins M.J."/>
            <person name="Hettich R.L."/>
            <person name="Lipton M.S."/>
            <person name="Williams K.H."/>
            <person name="Long P.E."/>
            <person name="Banfield J.F."/>
        </authorList>
    </citation>
    <scope>NUCLEOTIDE SEQUENCE [LARGE SCALE GENOMIC DNA]</scope>
</reference>
<dbReference type="EMBL" id="AMFJ01034300">
    <property type="protein sequence ID" value="EKD29731.1"/>
    <property type="molecule type" value="Genomic_DNA"/>
</dbReference>
<evidence type="ECO:0000256" key="1">
    <source>
        <dbReference type="SAM" id="Phobius"/>
    </source>
</evidence>
<gene>
    <name evidence="2" type="ORF">ACD_78C00300G0003</name>
</gene>
<accession>K1XXR6</accession>
<evidence type="ECO:0000313" key="2">
    <source>
        <dbReference type="EMBL" id="EKD29731.1"/>
    </source>
</evidence>
<keyword evidence="1" id="KW-0812">Transmembrane</keyword>
<protein>
    <submittedName>
        <fullName evidence="2">Uncharacterized protein</fullName>
    </submittedName>
</protein>
<keyword evidence="1" id="KW-1133">Transmembrane helix</keyword>